<comment type="catalytic activity">
    <reaction evidence="12">
        <text>tRNA(Asn) + L-asparagine + ATP = L-asparaginyl-tRNA(Asn) + AMP + diphosphate + H(+)</text>
        <dbReference type="Rhea" id="RHEA:11180"/>
        <dbReference type="Rhea" id="RHEA-COMP:9659"/>
        <dbReference type="Rhea" id="RHEA-COMP:9674"/>
        <dbReference type="ChEBI" id="CHEBI:15378"/>
        <dbReference type="ChEBI" id="CHEBI:30616"/>
        <dbReference type="ChEBI" id="CHEBI:33019"/>
        <dbReference type="ChEBI" id="CHEBI:58048"/>
        <dbReference type="ChEBI" id="CHEBI:78442"/>
        <dbReference type="ChEBI" id="CHEBI:78515"/>
        <dbReference type="ChEBI" id="CHEBI:456215"/>
        <dbReference type="EC" id="6.1.1.22"/>
    </reaction>
</comment>
<dbReference type="GO" id="GO:0005524">
    <property type="term" value="F:ATP binding"/>
    <property type="evidence" value="ECO:0007669"/>
    <property type="project" value="UniProtKB-KW"/>
</dbReference>
<evidence type="ECO:0000256" key="4">
    <source>
        <dbReference type="ARBA" id="ARBA00022490"/>
    </source>
</evidence>
<proteinExistence type="inferred from homology"/>
<dbReference type="InterPro" id="IPR004364">
    <property type="entry name" value="Aa-tRNA-synt_II"/>
</dbReference>
<feature type="compositionally biased region" description="Basic and acidic residues" evidence="13">
    <location>
        <begin position="81"/>
        <end position="105"/>
    </location>
</feature>
<comment type="similarity">
    <text evidence="2">Belongs to the class-II aminoacyl-tRNA synthetase family.</text>
</comment>
<dbReference type="InterPro" id="IPR045864">
    <property type="entry name" value="aa-tRNA-synth_II/BPL/LPL"/>
</dbReference>
<evidence type="ECO:0000256" key="5">
    <source>
        <dbReference type="ARBA" id="ARBA00022598"/>
    </source>
</evidence>
<dbReference type="InterPro" id="IPR012340">
    <property type="entry name" value="NA-bd_OB-fold"/>
</dbReference>
<keyword evidence="5" id="KW-0436">Ligase</keyword>
<evidence type="ECO:0000256" key="7">
    <source>
        <dbReference type="ARBA" id="ARBA00022840"/>
    </source>
</evidence>
<dbReference type="InterPro" id="IPR004365">
    <property type="entry name" value="NA-bd_OB_tRNA"/>
</dbReference>
<evidence type="ECO:0000256" key="12">
    <source>
        <dbReference type="ARBA" id="ARBA00047844"/>
    </source>
</evidence>
<dbReference type="InterPro" id="IPR006195">
    <property type="entry name" value="aa-tRNA-synth_II"/>
</dbReference>
<keyword evidence="15" id="KW-1185">Reference proteome</keyword>
<dbReference type="NCBIfam" id="TIGR00457">
    <property type="entry name" value="asnS"/>
    <property type="match status" value="1"/>
</dbReference>
<dbReference type="InterPro" id="IPR004522">
    <property type="entry name" value="Asn-tRNA-ligase"/>
</dbReference>
<dbReference type="Gene3D" id="3.30.930.10">
    <property type="entry name" value="Bira Bifunctional Protein, Domain 2"/>
    <property type="match status" value="1"/>
</dbReference>
<dbReference type="WBParaSite" id="Gr19_v10_g10520.t1">
    <property type="protein sequence ID" value="Gr19_v10_g10520.t1"/>
    <property type="gene ID" value="Gr19_v10_g10520"/>
</dbReference>
<feature type="domain" description="Aminoacyl-transfer RNA synthetases class-II family profile" evidence="14">
    <location>
        <begin position="268"/>
        <end position="572"/>
    </location>
</feature>
<dbReference type="SUPFAM" id="SSF55681">
    <property type="entry name" value="Class II aaRS and biotin synthetases"/>
    <property type="match status" value="1"/>
</dbReference>
<dbReference type="SUPFAM" id="SSF50249">
    <property type="entry name" value="Nucleic acid-binding proteins"/>
    <property type="match status" value="1"/>
</dbReference>
<evidence type="ECO:0000259" key="14">
    <source>
        <dbReference type="PROSITE" id="PS50862"/>
    </source>
</evidence>
<name>A0A914GUJ0_GLORO</name>
<evidence type="ECO:0000256" key="10">
    <source>
        <dbReference type="ARBA" id="ARBA00029886"/>
    </source>
</evidence>
<dbReference type="EC" id="6.1.1.22" evidence="3"/>
<evidence type="ECO:0000256" key="11">
    <source>
        <dbReference type="ARBA" id="ARBA00039867"/>
    </source>
</evidence>
<dbReference type="Pfam" id="PF20917">
    <property type="entry name" value="AsnRS_N"/>
    <property type="match status" value="1"/>
</dbReference>
<protein>
    <recommendedName>
        <fullName evidence="11">Asparagine--tRNA ligase, cytoplasmic</fullName>
        <ecNumber evidence="3">6.1.1.22</ecNumber>
    </recommendedName>
    <alternativeName>
        <fullName evidence="10">Asparaginyl-tRNA synthetase</fullName>
    </alternativeName>
</protein>
<reference evidence="16" key="1">
    <citation type="submission" date="2022-11" db="UniProtKB">
        <authorList>
            <consortium name="WormBaseParasite"/>
        </authorList>
    </citation>
    <scope>IDENTIFICATION</scope>
</reference>
<dbReference type="GO" id="GO:0006421">
    <property type="term" value="P:asparaginyl-tRNA aminoacylation"/>
    <property type="evidence" value="ECO:0007669"/>
    <property type="project" value="InterPro"/>
</dbReference>
<evidence type="ECO:0000256" key="6">
    <source>
        <dbReference type="ARBA" id="ARBA00022741"/>
    </source>
</evidence>
<keyword evidence="8" id="KW-0648">Protein biosynthesis</keyword>
<dbReference type="PROSITE" id="PS50862">
    <property type="entry name" value="AA_TRNA_LIGASE_II"/>
    <property type="match status" value="1"/>
</dbReference>
<dbReference type="GO" id="GO:0004816">
    <property type="term" value="F:asparagine-tRNA ligase activity"/>
    <property type="evidence" value="ECO:0007669"/>
    <property type="project" value="UniProtKB-EC"/>
</dbReference>
<dbReference type="CDD" id="cd00776">
    <property type="entry name" value="AsxRS_core"/>
    <property type="match status" value="1"/>
</dbReference>
<dbReference type="GO" id="GO:0005737">
    <property type="term" value="C:cytoplasm"/>
    <property type="evidence" value="ECO:0007669"/>
    <property type="project" value="UniProtKB-SubCell"/>
</dbReference>
<keyword evidence="4" id="KW-0963">Cytoplasm</keyword>
<dbReference type="PANTHER" id="PTHR22594">
    <property type="entry name" value="ASPARTYL/LYSYL-TRNA SYNTHETASE"/>
    <property type="match status" value="1"/>
</dbReference>
<accession>A0A914GUJ0</accession>
<dbReference type="CDD" id="cd04323">
    <property type="entry name" value="AsnRS_cyto_like_N"/>
    <property type="match status" value="1"/>
</dbReference>
<dbReference type="Pfam" id="PF00152">
    <property type="entry name" value="tRNA-synt_2"/>
    <property type="match status" value="1"/>
</dbReference>
<keyword evidence="6" id="KW-0547">Nucleotide-binding</keyword>
<evidence type="ECO:0000256" key="9">
    <source>
        <dbReference type="ARBA" id="ARBA00023146"/>
    </source>
</evidence>
<dbReference type="AlphaFoldDB" id="A0A914GUJ0"/>
<evidence type="ECO:0000313" key="15">
    <source>
        <dbReference type="Proteomes" id="UP000887572"/>
    </source>
</evidence>
<evidence type="ECO:0000256" key="13">
    <source>
        <dbReference type="SAM" id="MobiDB-lite"/>
    </source>
</evidence>
<dbReference type="PANTHER" id="PTHR22594:SF16">
    <property type="entry name" value="ASPARAGINE--TRNA LIGASE, CYTOPLASMIC"/>
    <property type="match status" value="1"/>
</dbReference>
<sequence length="580" mass="66544">MEQPLKILYICGTQGDDENGDGSEIKPVKTLLRALQLSNVPSEVDYRIFVPSTKDDLDCQRLWDKPSKSAMKKAISRWEEDRRKREKANKLTESNEKHLEKERSAEMNQNVVREKRLEEAKNVQIKLDPSLPEAVRAKIRNCPELSGQRVKVFAFVHRLRQQRKNLSFLVLRDGTGFLQSVLTGSLCQTYDALTLTTESSVCVYGQINKLPAGKVAPGGIELVADYWELIHGAPPGGVDNVLNVESNVDVKLDNRHLVLRGENCAAILRIRAAVTRAIREHFNEAKYTEVCPPTLVQTQVEGGSTLFSMKFFGESAYLTQSSQLYLETCIASLGDCYCISQSYRAEKSRTRRHLAEYSHVEAEFPFITFEDLMQRIEEMMCNSVERVMADPEIRDLIQQQWQNEKDSQLKKEFVLPKRPFLRMTYGEAIEWLQKHEVMNEEGKPFLFGEDIPEGPERFMTDTIGEPILLNRFPHGIKAFYMSRCEDHSELTESVDLLMPGVGEIVGGSMRIWKEDELLQAFRKVEIDPKPYYWYVDQRKYGGCPHGGFGLGLERFVCWLSNQHHIRDVCLYPRYIGRCAP</sequence>
<dbReference type="PRINTS" id="PR01042">
    <property type="entry name" value="TRNASYNTHASP"/>
</dbReference>
<keyword evidence="7" id="KW-0067">ATP-binding</keyword>
<dbReference type="InterPro" id="IPR002312">
    <property type="entry name" value="Asp/Asn-tRNA-synth_IIb"/>
</dbReference>
<evidence type="ECO:0000313" key="16">
    <source>
        <dbReference type="WBParaSite" id="Gr19_v10_g10520.t1"/>
    </source>
</evidence>
<evidence type="ECO:0000256" key="3">
    <source>
        <dbReference type="ARBA" id="ARBA00012816"/>
    </source>
</evidence>
<dbReference type="FunFam" id="3.30.930.10:FF:000040">
    <property type="entry name" value="Asparagine--tRNA ligase, cytoplasmic"/>
    <property type="match status" value="1"/>
</dbReference>
<comment type="subcellular location">
    <subcellularLocation>
        <location evidence="1">Cytoplasm</location>
    </subcellularLocation>
</comment>
<dbReference type="Pfam" id="PF01336">
    <property type="entry name" value="tRNA_anti-codon"/>
    <property type="match status" value="1"/>
</dbReference>
<dbReference type="Proteomes" id="UP000887572">
    <property type="component" value="Unplaced"/>
</dbReference>
<evidence type="ECO:0000256" key="8">
    <source>
        <dbReference type="ARBA" id="ARBA00022917"/>
    </source>
</evidence>
<evidence type="ECO:0000256" key="2">
    <source>
        <dbReference type="ARBA" id="ARBA00008226"/>
    </source>
</evidence>
<dbReference type="GO" id="GO:0003676">
    <property type="term" value="F:nucleic acid binding"/>
    <property type="evidence" value="ECO:0007669"/>
    <property type="project" value="InterPro"/>
</dbReference>
<dbReference type="InterPro" id="IPR048952">
    <property type="entry name" value="AsnRS_N"/>
</dbReference>
<evidence type="ECO:0000256" key="1">
    <source>
        <dbReference type="ARBA" id="ARBA00004496"/>
    </source>
</evidence>
<organism evidence="15 16">
    <name type="scientific">Globodera rostochiensis</name>
    <name type="common">Golden nematode worm</name>
    <name type="synonym">Heterodera rostochiensis</name>
    <dbReference type="NCBI Taxonomy" id="31243"/>
    <lineage>
        <taxon>Eukaryota</taxon>
        <taxon>Metazoa</taxon>
        <taxon>Ecdysozoa</taxon>
        <taxon>Nematoda</taxon>
        <taxon>Chromadorea</taxon>
        <taxon>Rhabditida</taxon>
        <taxon>Tylenchina</taxon>
        <taxon>Tylenchomorpha</taxon>
        <taxon>Tylenchoidea</taxon>
        <taxon>Heteroderidae</taxon>
        <taxon>Heteroderinae</taxon>
        <taxon>Globodera</taxon>
    </lineage>
</organism>
<dbReference type="Gene3D" id="2.40.50.140">
    <property type="entry name" value="Nucleic acid-binding proteins"/>
    <property type="match status" value="1"/>
</dbReference>
<dbReference type="Gene3D" id="3.30.1910.20">
    <property type="entry name" value="asparaginyl-tRNA synthetase, N-terminal domain"/>
    <property type="match status" value="1"/>
</dbReference>
<feature type="region of interest" description="Disordered" evidence="13">
    <location>
        <begin position="81"/>
        <end position="107"/>
    </location>
</feature>
<keyword evidence="9" id="KW-0030">Aminoacyl-tRNA synthetase</keyword>